<dbReference type="Proteomes" id="UP000312512">
    <property type="component" value="Unassembled WGS sequence"/>
</dbReference>
<keyword evidence="2" id="KW-1185">Reference proteome</keyword>
<gene>
    <name evidence="1" type="ORF">FH608_033570</name>
</gene>
<dbReference type="RefSeq" id="WP_139634381.1">
    <property type="nucleotide sequence ID" value="NZ_CP045572.1"/>
</dbReference>
<accession>A0A5C4VZN2</accession>
<accession>A0A5P9Z0R8</accession>
<evidence type="ECO:0000313" key="2">
    <source>
        <dbReference type="Proteomes" id="UP000312512"/>
    </source>
</evidence>
<reference evidence="1 2" key="1">
    <citation type="submission" date="2019-10" db="EMBL/GenBank/DDBJ databases">
        <title>Nonomuraea sp. nov., isolated from Phyllanthus amarus.</title>
        <authorList>
            <person name="Klykleung N."/>
            <person name="Tanasupawat S."/>
        </authorList>
    </citation>
    <scope>NUCLEOTIDE SEQUENCE [LARGE SCALE GENOMIC DNA]</scope>
    <source>
        <strain evidence="1 2">PA1-10</strain>
    </source>
</reference>
<evidence type="ECO:0000313" key="1">
    <source>
        <dbReference type="EMBL" id="KAB8190972.1"/>
    </source>
</evidence>
<proteinExistence type="predicted"/>
<organism evidence="1 2">
    <name type="scientific">Nonomuraea phyllanthi</name>
    <dbReference type="NCBI Taxonomy" id="2219224"/>
    <lineage>
        <taxon>Bacteria</taxon>
        <taxon>Bacillati</taxon>
        <taxon>Actinomycetota</taxon>
        <taxon>Actinomycetes</taxon>
        <taxon>Streptosporangiales</taxon>
        <taxon>Streptosporangiaceae</taxon>
        <taxon>Nonomuraea</taxon>
    </lineage>
</organism>
<dbReference type="OrthoDB" id="3531893at2"/>
<dbReference type="AlphaFoldDB" id="A0A5C4VZN2"/>
<comment type="caution">
    <text evidence="1">The sequence shown here is derived from an EMBL/GenBank/DDBJ whole genome shotgun (WGS) entry which is preliminary data.</text>
</comment>
<name>A0A5C4VZN2_9ACTN</name>
<sequence>MKQIRRVAAGMLAAAAVLAPAAARADTPYAQASATVDEHGSVKHGKHVTDVWHPYQGIYCVGLDETVDLEGPVAIQVTPIGHYDAPRSLSVDIGAPTCGQDRFHTIAVYSQLYNGRRAEVAFLLSVS</sequence>
<dbReference type="EMBL" id="VDLX02000014">
    <property type="protein sequence ID" value="KAB8190972.1"/>
    <property type="molecule type" value="Genomic_DNA"/>
</dbReference>
<protein>
    <submittedName>
        <fullName evidence="1">Uncharacterized protein</fullName>
    </submittedName>
</protein>